<dbReference type="Pfam" id="PF14559">
    <property type="entry name" value="TPR_19"/>
    <property type="match status" value="1"/>
</dbReference>
<proteinExistence type="predicted"/>
<dbReference type="SUPFAM" id="SSF48452">
    <property type="entry name" value="TPR-like"/>
    <property type="match status" value="1"/>
</dbReference>
<dbReference type="SMART" id="SM00028">
    <property type="entry name" value="TPR"/>
    <property type="match status" value="3"/>
</dbReference>
<protein>
    <submittedName>
        <fullName evidence="3">Tetratricopeptide repeat protein</fullName>
    </submittedName>
</protein>
<accession>A0A953J3A3</accession>
<evidence type="ECO:0000256" key="1">
    <source>
        <dbReference type="PROSITE-ProRule" id="PRU00339"/>
    </source>
</evidence>
<dbReference type="Proteomes" id="UP000705867">
    <property type="component" value="Unassembled WGS sequence"/>
</dbReference>
<organism evidence="3 4">
    <name type="scientific">Candidatus Nitrobium versatile</name>
    <dbReference type="NCBI Taxonomy" id="2884831"/>
    <lineage>
        <taxon>Bacteria</taxon>
        <taxon>Pseudomonadati</taxon>
        <taxon>Nitrospirota</taxon>
        <taxon>Nitrospiria</taxon>
        <taxon>Nitrospirales</taxon>
        <taxon>Nitrospiraceae</taxon>
        <taxon>Candidatus Nitrobium</taxon>
    </lineage>
</organism>
<feature type="compositionally biased region" description="Basic and acidic residues" evidence="2">
    <location>
        <begin position="135"/>
        <end position="152"/>
    </location>
</feature>
<comment type="caution">
    <text evidence="3">The sequence shown here is derived from an EMBL/GenBank/DDBJ whole genome shotgun (WGS) entry which is preliminary data.</text>
</comment>
<dbReference type="EMBL" id="JAIOIV010000033">
    <property type="protein sequence ID" value="MBZ0155473.1"/>
    <property type="molecule type" value="Genomic_DNA"/>
</dbReference>
<evidence type="ECO:0000313" key="3">
    <source>
        <dbReference type="EMBL" id="MBZ0155473.1"/>
    </source>
</evidence>
<feature type="region of interest" description="Disordered" evidence="2">
    <location>
        <begin position="135"/>
        <end position="164"/>
    </location>
</feature>
<feature type="repeat" description="TPR" evidence="1">
    <location>
        <begin position="88"/>
        <end position="121"/>
    </location>
</feature>
<dbReference type="PROSITE" id="PS50005">
    <property type="entry name" value="TPR"/>
    <property type="match status" value="2"/>
</dbReference>
<keyword evidence="1" id="KW-0802">TPR repeat</keyword>
<gene>
    <name evidence="3" type="ORF">K8I29_04555</name>
</gene>
<dbReference type="InterPro" id="IPR011990">
    <property type="entry name" value="TPR-like_helical_dom_sf"/>
</dbReference>
<dbReference type="PANTHER" id="PTHR12558">
    <property type="entry name" value="CELL DIVISION CYCLE 16,23,27"/>
    <property type="match status" value="1"/>
</dbReference>
<dbReference type="InterPro" id="IPR019734">
    <property type="entry name" value="TPR_rpt"/>
</dbReference>
<evidence type="ECO:0000313" key="4">
    <source>
        <dbReference type="Proteomes" id="UP000705867"/>
    </source>
</evidence>
<evidence type="ECO:0000256" key="2">
    <source>
        <dbReference type="SAM" id="MobiDB-lite"/>
    </source>
</evidence>
<feature type="repeat" description="TPR" evidence="1">
    <location>
        <begin position="54"/>
        <end position="87"/>
    </location>
</feature>
<reference evidence="3" key="2">
    <citation type="submission" date="2021-08" db="EMBL/GenBank/DDBJ databases">
        <authorList>
            <person name="Dalcin Martins P."/>
        </authorList>
    </citation>
    <scope>NUCLEOTIDE SEQUENCE</scope>
    <source>
        <strain evidence="3">MAG_39</strain>
    </source>
</reference>
<dbReference type="Gene3D" id="1.25.40.10">
    <property type="entry name" value="Tetratricopeptide repeat domain"/>
    <property type="match status" value="1"/>
</dbReference>
<dbReference type="PANTHER" id="PTHR12558:SF13">
    <property type="entry name" value="CELL DIVISION CYCLE PROTEIN 27 HOMOLOG"/>
    <property type="match status" value="1"/>
</dbReference>
<reference evidence="3" key="1">
    <citation type="journal article" date="2021" name="bioRxiv">
        <title>Unraveling nitrogen, sulfur and carbon metabolic pathways and microbial community transcriptional responses to substrate deprivation and toxicity stresses in a bioreactor mimicking anoxic brackish coastal sediment conditions.</title>
        <authorList>
            <person name="Martins P.D."/>
            <person name="Echeveste M.J."/>
            <person name="Arshad A."/>
            <person name="Kurth J."/>
            <person name="Ouboter H."/>
            <person name="Jetten M.S.M."/>
            <person name="Welte C.U."/>
        </authorList>
    </citation>
    <scope>NUCLEOTIDE SEQUENCE</scope>
    <source>
        <strain evidence="3">MAG_39</strain>
    </source>
</reference>
<dbReference type="AlphaFoldDB" id="A0A953J3A3"/>
<name>A0A953J3A3_9BACT</name>
<sequence>MKESAYLEKLREQVRKRPSSRLFLSLAEELRRRDREEEAFSLLREGVKRNPGFGPGHVALGRHYLSDASFQEAKDEFLEALRISPRSLPARKGLAEAYKKLGQEKEAAGEYKRVLELDPYDPEAAACLDSLERAPEREEMQETAEEGARKAELSTPLPAGEEIPEGAALFPGRVEEGERAAGGAPVGEALWEADCAIAEGRYRKAMGLYTSLLALHPDDRNVLQRREELRALLKLTGEGRERAVEHAVERLQRLSGAIRVRFALYQSLGRKERTVYRLACLSDAVRDRFVLYLAAGRKEAVASRLAVFLDTIKSRFPLKNRP</sequence>